<evidence type="ECO:0000313" key="1">
    <source>
        <dbReference type="EMBL" id="CAF1344207.1"/>
    </source>
</evidence>
<dbReference type="AlphaFoldDB" id="A0A815GWE3"/>
<accession>A0A815GWE3</accession>
<gene>
    <name evidence="1" type="ORF">EDS130_LOCUS32908</name>
</gene>
<evidence type="ECO:0000313" key="2">
    <source>
        <dbReference type="Proteomes" id="UP000663852"/>
    </source>
</evidence>
<reference evidence="1" key="1">
    <citation type="submission" date="2021-02" db="EMBL/GenBank/DDBJ databases">
        <authorList>
            <person name="Nowell W R."/>
        </authorList>
    </citation>
    <scope>NUCLEOTIDE SEQUENCE</scope>
</reference>
<dbReference type="EMBL" id="CAJNOJ010000257">
    <property type="protein sequence ID" value="CAF1344207.1"/>
    <property type="molecule type" value="Genomic_DNA"/>
</dbReference>
<sequence length="140" mass="15545">MSLKSRRNPDEIWVKSRKMSLKCIIVGYGDIPPGYGSGRLVSGGIRCVSDHFIVGYGTVAFFYGGRIFKVLFGSGTGDFRWEYCFHIPYRFAAGSGGILARKRREDAGKGHGSGRIPRDPVTSVDSAYDIVGSWRFHYIP</sequence>
<dbReference type="Proteomes" id="UP000663852">
    <property type="component" value="Unassembled WGS sequence"/>
</dbReference>
<comment type="caution">
    <text evidence="1">The sequence shown here is derived from an EMBL/GenBank/DDBJ whole genome shotgun (WGS) entry which is preliminary data.</text>
</comment>
<protein>
    <submittedName>
        <fullName evidence="1">Uncharacterized protein</fullName>
    </submittedName>
</protein>
<name>A0A815GWE3_ADIRI</name>
<organism evidence="1 2">
    <name type="scientific">Adineta ricciae</name>
    <name type="common">Rotifer</name>
    <dbReference type="NCBI Taxonomy" id="249248"/>
    <lineage>
        <taxon>Eukaryota</taxon>
        <taxon>Metazoa</taxon>
        <taxon>Spiralia</taxon>
        <taxon>Gnathifera</taxon>
        <taxon>Rotifera</taxon>
        <taxon>Eurotatoria</taxon>
        <taxon>Bdelloidea</taxon>
        <taxon>Adinetida</taxon>
        <taxon>Adinetidae</taxon>
        <taxon>Adineta</taxon>
    </lineage>
</organism>
<proteinExistence type="predicted"/>